<dbReference type="PANTHER" id="PTHR46140">
    <property type="entry name" value="VACUOLAR TRANSPORTER CHAPERONE 1-RELATED"/>
    <property type="match status" value="1"/>
</dbReference>
<dbReference type="Pfam" id="PF02656">
    <property type="entry name" value="DUF202"/>
    <property type="match status" value="1"/>
</dbReference>
<dbReference type="OrthoDB" id="2243669at2759"/>
<feature type="region of interest" description="Disordered" evidence="5">
    <location>
        <begin position="50"/>
        <end position="81"/>
    </location>
</feature>
<proteinExistence type="predicted"/>
<feature type="transmembrane region" description="Helical" evidence="6">
    <location>
        <begin position="175"/>
        <end position="195"/>
    </location>
</feature>
<dbReference type="GO" id="GO:0000329">
    <property type="term" value="C:fungal-type vacuole membrane"/>
    <property type="evidence" value="ECO:0007669"/>
    <property type="project" value="TreeGrafter"/>
</dbReference>
<dbReference type="AlphaFoldDB" id="A0A4Y7QD70"/>
<dbReference type="EMBL" id="ML170163">
    <property type="protein sequence ID" value="TDL25637.1"/>
    <property type="molecule type" value="Genomic_DNA"/>
</dbReference>
<feature type="transmembrane region" description="Helical" evidence="6">
    <location>
        <begin position="139"/>
        <end position="155"/>
    </location>
</feature>
<evidence type="ECO:0000256" key="5">
    <source>
        <dbReference type="SAM" id="MobiDB-lite"/>
    </source>
</evidence>
<feature type="compositionally biased region" description="Polar residues" evidence="5">
    <location>
        <begin position="68"/>
        <end position="80"/>
    </location>
</feature>
<organism evidence="8 9">
    <name type="scientific">Rickenella mellea</name>
    <dbReference type="NCBI Taxonomy" id="50990"/>
    <lineage>
        <taxon>Eukaryota</taxon>
        <taxon>Fungi</taxon>
        <taxon>Dikarya</taxon>
        <taxon>Basidiomycota</taxon>
        <taxon>Agaricomycotina</taxon>
        <taxon>Agaricomycetes</taxon>
        <taxon>Hymenochaetales</taxon>
        <taxon>Rickenellaceae</taxon>
        <taxon>Rickenella</taxon>
    </lineage>
</organism>
<dbReference type="VEuPathDB" id="FungiDB:BD410DRAFT_716908"/>
<dbReference type="GO" id="GO:0012505">
    <property type="term" value="C:endomembrane system"/>
    <property type="evidence" value="ECO:0007669"/>
    <property type="project" value="UniProtKB-SubCell"/>
</dbReference>
<evidence type="ECO:0000256" key="3">
    <source>
        <dbReference type="ARBA" id="ARBA00022989"/>
    </source>
</evidence>
<keyword evidence="2 6" id="KW-0812">Transmembrane</keyword>
<feature type="domain" description="DUF202" evidence="7">
    <location>
        <begin position="100"/>
        <end position="162"/>
    </location>
</feature>
<protein>
    <recommendedName>
        <fullName evidence="7">DUF202 domain-containing protein</fullName>
    </recommendedName>
</protein>
<evidence type="ECO:0000256" key="1">
    <source>
        <dbReference type="ARBA" id="ARBA00004127"/>
    </source>
</evidence>
<evidence type="ECO:0000259" key="7">
    <source>
        <dbReference type="Pfam" id="PF02656"/>
    </source>
</evidence>
<evidence type="ECO:0000313" key="9">
    <source>
        <dbReference type="Proteomes" id="UP000294933"/>
    </source>
</evidence>
<evidence type="ECO:0000256" key="6">
    <source>
        <dbReference type="SAM" id="Phobius"/>
    </source>
</evidence>
<keyword evidence="4 6" id="KW-0472">Membrane</keyword>
<feature type="transmembrane region" description="Helical" evidence="6">
    <location>
        <begin position="109"/>
        <end position="127"/>
    </location>
</feature>
<dbReference type="Proteomes" id="UP000294933">
    <property type="component" value="Unassembled WGS sequence"/>
</dbReference>
<accession>A0A4Y7QD70</accession>
<keyword evidence="9" id="KW-1185">Reference proteome</keyword>
<dbReference type="InterPro" id="IPR003807">
    <property type="entry name" value="DUF202"/>
</dbReference>
<dbReference type="GO" id="GO:0033254">
    <property type="term" value="C:vacuolar transporter chaperone complex"/>
    <property type="evidence" value="ECO:0007669"/>
    <property type="project" value="TreeGrafter"/>
</dbReference>
<dbReference type="InterPro" id="IPR051572">
    <property type="entry name" value="VTC_Complex_Subunit"/>
</dbReference>
<gene>
    <name evidence="8" type="ORF">BD410DRAFT_716908</name>
</gene>
<name>A0A4Y7QD70_9AGAM</name>
<evidence type="ECO:0000313" key="8">
    <source>
        <dbReference type="EMBL" id="TDL25637.1"/>
    </source>
</evidence>
<evidence type="ECO:0000256" key="4">
    <source>
        <dbReference type="ARBA" id="ARBA00023136"/>
    </source>
</evidence>
<reference evidence="8 9" key="1">
    <citation type="submission" date="2018-06" db="EMBL/GenBank/DDBJ databases">
        <title>A transcriptomic atlas of mushroom development highlights an independent origin of complex multicellularity.</title>
        <authorList>
            <consortium name="DOE Joint Genome Institute"/>
            <person name="Krizsan K."/>
            <person name="Almasi E."/>
            <person name="Merenyi Z."/>
            <person name="Sahu N."/>
            <person name="Viragh M."/>
            <person name="Koszo T."/>
            <person name="Mondo S."/>
            <person name="Kiss B."/>
            <person name="Balint B."/>
            <person name="Kues U."/>
            <person name="Barry K."/>
            <person name="Hegedus J.C."/>
            <person name="Henrissat B."/>
            <person name="Johnson J."/>
            <person name="Lipzen A."/>
            <person name="Ohm R."/>
            <person name="Nagy I."/>
            <person name="Pangilinan J."/>
            <person name="Yan J."/>
            <person name="Xiong Y."/>
            <person name="Grigoriev I.V."/>
            <person name="Hibbett D.S."/>
            <person name="Nagy L.G."/>
        </authorList>
    </citation>
    <scope>NUCLEOTIDE SEQUENCE [LARGE SCALE GENOMIC DNA]</scope>
    <source>
        <strain evidence="8 9">SZMC22713</strain>
    </source>
</reference>
<sequence>MPPRASASPSRSGAVLARRDSENLIRRSWHAMADVFSPFSSSALAKLPNTNDRFRDRSTRTDLIPEPQDTNGAGQNQDYHSVNPVRVPKKIATAVRVEGKVWFANERTWLSYVNISVLIGTLALALFNASDDWVARNFAYTYALISIGVLIYGWAIYQKRITMIRKRDPGHFDQILGPVIISALLFFAVLANFIIRGSHIHCWFHDCLLIFRKYRLSSSRIVRYF</sequence>
<keyword evidence="3 6" id="KW-1133">Transmembrane helix</keyword>
<evidence type="ECO:0000256" key="2">
    <source>
        <dbReference type="ARBA" id="ARBA00022692"/>
    </source>
</evidence>
<dbReference type="STRING" id="50990.A0A4Y7QD70"/>
<dbReference type="PANTHER" id="PTHR46140:SF2">
    <property type="entry name" value="VACUOLAR TRANSPORTER CHAPERONE 3 COMPLEX SUBUNIT 3-RELATED"/>
    <property type="match status" value="1"/>
</dbReference>
<comment type="subcellular location">
    <subcellularLocation>
        <location evidence="1">Endomembrane system</location>
        <topology evidence="1">Multi-pass membrane protein</topology>
    </subcellularLocation>
</comment>